<comment type="caution">
    <text evidence="12">The sequence shown here is derived from an EMBL/GenBank/DDBJ whole genome shotgun (WGS) entry which is preliminary data.</text>
</comment>
<protein>
    <recommendedName>
        <fullName evidence="9">tRNA-specific 2-thiouridylase MnmA</fullName>
        <ecNumber evidence="9">2.8.1.13</ecNumber>
    </recommendedName>
</protein>
<comment type="caution">
    <text evidence="9">Lacks conserved residue(s) required for the propagation of feature annotation.</text>
</comment>
<evidence type="ECO:0000313" key="13">
    <source>
        <dbReference type="Proteomes" id="UP000178370"/>
    </source>
</evidence>
<evidence type="ECO:0000256" key="7">
    <source>
        <dbReference type="ARBA" id="ARBA00023157"/>
    </source>
</evidence>
<dbReference type="NCBIfam" id="NF001138">
    <property type="entry name" value="PRK00143.1"/>
    <property type="match status" value="1"/>
</dbReference>
<dbReference type="Pfam" id="PF20259">
    <property type="entry name" value="tRNA_Me_trans_M"/>
    <property type="match status" value="1"/>
</dbReference>
<feature type="site" description="Interaction with tRNA" evidence="9">
    <location>
        <position position="123"/>
    </location>
</feature>
<sequence>MMRQKVFVGLSGGVDSAVSAALLKEQGHDVVGVFIKIWQSEFIECTWREDRLDAMRVAAALSIPFREIDLSDEYKKSVVEKMIADYARGATPNPDVLCNRHIKFGAFAKWAREEGAEMIATGHYAQKRETDAHFELVRGHDTAKDQSYFLYQLTQSDLSHALFPVGGMLKTRVREHAKRFKLPIAKKPDSQGVCFIGEVSMGDFLARFIPVERGAVLDTAGKVVGEHSGAALYTIGQRHGFVTAGPDGPYYVVRIDVASNTLHVSQRREDAARASVTLEDVHWVYREPHFPCTLQAQARYHERPVTVELSKNERGLVAAFLEPHIASPGQSLVLYLPALAGEGDACVGGGTIK</sequence>
<evidence type="ECO:0000256" key="3">
    <source>
        <dbReference type="ARBA" id="ARBA00022694"/>
    </source>
</evidence>
<dbReference type="PANTHER" id="PTHR11933">
    <property type="entry name" value="TRNA 5-METHYLAMINOMETHYL-2-THIOURIDYLATE -METHYLTRANSFERASE"/>
    <property type="match status" value="1"/>
</dbReference>
<comment type="similarity">
    <text evidence="9">Belongs to the MnmA/TRMU family.</text>
</comment>
<evidence type="ECO:0000313" key="12">
    <source>
        <dbReference type="EMBL" id="OGG50792.1"/>
    </source>
</evidence>
<feature type="binding site" evidence="9">
    <location>
        <begin position="9"/>
        <end position="16"/>
    </location>
    <ligand>
        <name>ATP</name>
        <dbReference type="ChEBI" id="CHEBI:30616"/>
    </ligand>
</feature>
<dbReference type="GO" id="GO:0000049">
    <property type="term" value="F:tRNA binding"/>
    <property type="evidence" value="ECO:0007669"/>
    <property type="project" value="UniProtKB-KW"/>
</dbReference>
<evidence type="ECO:0000256" key="4">
    <source>
        <dbReference type="ARBA" id="ARBA00022741"/>
    </source>
</evidence>
<dbReference type="Proteomes" id="UP000178370">
    <property type="component" value="Unassembled WGS sequence"/>
</dbReference>
<dbReference type="GO" id="GO:0103016">
    <property type="term" value="F:tRNA-uridine 2-sulfurtransferase activity"/>
    <property type="evidence" value="ECO:0007669"/>
    <property type="project" value="UniProtKB-EC"/>
</dbReference>
<evidence type="ECO:0000256" key="9">
    <source>
        <dbReference type="HAMAP-Rule" id="MF_00144"/>
    </source>
</evidence>
<keyword evidence="5 9" id="KW-0067">ATP-binding</keyword>
<feature type="domain" description="tRNA-specific 2-thiouridylase MnmA-like central" evidence="11">
    <location>
        <begin position="203"/>
        <end position="266"/>
    </location>
</feature>
<dbReference type="EC" id="2.8.1.13" evidence="9"/>
<evidence type="ECO:0000256" key="2">
    <source>
        <dbReference type="ARBA" id="ARBA00022679"/>
    </source>
</evidence>
<comment type="subcellular location">
    <subcellularLocation>
        <location evidence="9">Cytoplasm</location>
    </subcellularLocation>
</comment>
<dbReference type="SUPFAM" id="SSF52402">
    <property type="entry name" value="Adenine nucleotide alpha hydrolases-like"/>
    <property type="match status" value="1"/>
</dbReference>
<evidence type="ECO:0000259" key="10">
    <source>
        <dbReference type="Pfam" id="PF20258"/>
    </source>
</evidence>
<dbReference type="Gene3D" id="2.40.30.10">
    <property type="entry name" value="Translation factors"/>
    <property type="match status" value="1"/>
</dbReference>
<dbReference type="PANTHER" id="PTHR11933:SF5">
    <property type="entry name" value="MITOCHONDRIAL TRNA-SPECIFIC 2-THIOURIDYLASE 1"/>
    <property type="match status" value="1"/>
</dbReference>
<dbReference type="FunFam" id="3.40.50.620:FF:000115">
    <property type="entry name" value="tRNA-specific 2-thiouridylase MnmA"/>
    <property type="match status" value="1"/>
</dbReference>
<feature type="region of interest" description="Interaction with tRNA" evidence="9">
    <location>
        <begin position="299"/>
        <end position="300"/>
    </location>
</feature>
<name>A0A1F6CPK1_9BACT</name>
<dbReference type="Pfam" id="PF03054">
    <property type="entry name" value="tRNA_Me_trans"/>
    <property type="match status" value="1"/>
</dbReference>
<comment type="function">
    <text evidence="9">Catalyzes the 2-thiolation of uridine at the wobble position (U34) of tRNA, leading to the formation of s(2)U34.</text>
</comment>
<organism evidence="12 13">
    <name type="scientific">Candidatus Kaiserbacteria bacterium RIFCSPHIGHO2_01_FULL_54_36</name>
    <dbReference type="NCBI Taxonomy" id="1798482"/>
    <lineage>
        <taxon>Bacteria</taxon>
        <taxon>Candidatus Kaiseribacteriota</taxon>
    </lineage>
</organism>
<keyword evidence="3 9" id="KW-0819">tRNA processing</keyword>
<dbReference type="AlphaFoldDB" id="A0A1F6CPK1"/>
<feature type="active site" description="Nucleophile" evidence="9">
    <location>
        <position position="98"/>
    </location>
</feature>
<evidence type="ECO:0000256" key="6">
    <source>
        <dbReference type="ARBA" id="ARBA00022884"/>
    </source>
</evidence>
<evidence type="ECO:0000256" key="8">
    <source>
        <dbReference type="ARBA" id="ARBA00051542"/>
    </source>
</evidence>
<feature type="region of interest" description="Interaction with target base in tRNA" evidence="9">
    <location>
        <begin position="93"/>
        <end position="95"/>
    </location>
</feature>
<evidence type="ECO:0000259" key="11">
    <source>
        <dbReference type="Pfam" id="PF20259"/>
    </source>
</evidence>
<dbReference type="InterPro" id="IPR046884">
    <property type="entry name" value="MnmA-like_central"/>
</dbReference>
<keyword evidence="4 9" id="KW-0547">Nucleotide-binding</keyword>
<keyword evidence="1 9" id="KW-0820">tRNA-binding</keyword>
<dbReference type="STRING" id="1798482.A2763_02605"/>
<dbReference type="GO" id="GO:0005524">
    <property type="term" value="F:ATP binding"/>
    <property type="evidence" value="ECO:0007669"/>
    <property type="project" value="UniProtKB-KW"/>
</dbReference>
<dbReference type="CDD" id="cd01998">
    <property type="entry name" value="MnmA_TRMU-like"/>
    <property type="match status" value="1"/>
</dbReference>
<feature type="region of interest" description="Interaction with tRNA" evidence="9">
    <location>
        <begin position="144"/>
        <end position="146"/>
    </location>
</feature>
<gene>
    <name evidence="9" type="primary">mnmA</name>
    <name evidence="12" type="ORF">A2763_02605</name>
</gene>
<dbReference type="GO" id="GO:0002143">
    <property type="term" value="P:tRNA wobble position uridine thiolation"/>
    <property type="evidence" value="ECO:0007669"/>
    <property type="project" value="TreeGrafter"/>
</dbReference>
<accession>A0A1F6CPK1</accession>
<dbReference type="Pfam" id="PF20258">
    <property type="entry name" value="tRNA_Me_trans_C"/>
    <property type="match status" value="1"/>
</dbReference>
<dbReference type="EMBL" id="MFKV01000007">
    <property type="protein sequence ID" value="OGG50792.1"/>
    <property type="molecule type" value="Genomic_DNA"/>
</dbReference>
<keyword evidence="9" id="KW-0963">Cytoplasm</keyword>
<evidence type="ECO:0000256" key="5">
    <source>
        <dbReference type="ARBA" id="ARBA00022840"/>
    </source>
</evidence>
<keyword evidence="7" id="KW-1015">Disulfide bond</keyword>
<dbReference type="InterPro" id="IPR023382">
    <property type="entry name" value="MnmA-like_central_sf"/>
</dbReference>
<dbReference type="NCBIfam" id="TIGR00420">
    <property type="entry name" value="trmU"/>
    <property type="match status" value="1"/>
</dbReference>
<dbReference type="Gene3D" id="3.40.50.620">
    <property type="entry name" value="HUPs"/>
    <property type="match status" value="1"/>
</dbReference>
<feature type="binding site" evidence="9">
    <location>
        <position position="122"/>
    </location>
    <ligand>
        <name>ATP</name>
        <dbReference type="ChEBI" id="CHEBI:30616"/>
    </ligand>
</feature>
<feature type="active site" description="Cysteine persulfide intermediate" evidence="9">
    <location>
        <position position="194"/>
    </location>
</feature>
<proteinExistence type="inferred from homology"/>
<feature type="binding site" evidence="9">
    <location>
        <position position="35"/>
    </location>
    <ligand>
        <name>ATP</name>
        <dbReference type="ChEBI" id="CHEBI:30616"/>
    </ligand>
</feature>
<dbReference type="InterPro" id="IPR046885">
    <property type="entry name" value="MnmA-like_C"/>
</dbReference>
<dbReference type="InterPro" id="IPR004506">
    <property type="entry name" value="MnmA-like"/>
</dbReference>
<reference evidence="12 13" key="1">
    <citation type="journal article" date="2016" name="Nat. Commun.">
        <title>Thousands of microbial genomes shed light on interconnected biogeochemical processes in an aquifer system.</title>
        <authorList>
            <person name="Anantharaman K."/>
            <person name="Brown C.T."/>
            <person name="Hug L.A."/>
            <person name="Sharon I."/>
            <person name="Castelle C.J."/>
            <person name="Probst A.J."/>
            <person name="Thomas B.C."/>
            <person name="Singh A."/>
            <person name="Wilkins M.J."/>
            <person name="Karaoz U."/>
            <person name="Brodie E.L."/>
            <person name="Williams K.H."/>
            <person name="Hubbard S.S."/>
            <person name="Banfield J.F."/>
        </authorList>
    </citation>
    <scope>NUCLEOTIDE SEQUENCE [LARGE SCALE GENOMIC DNA]</scope>
</reference>
<dbReference type="GO" id="GO:0005737">
    <property type="term" value="C:cytoplasm"/>
    <property type="evidence" value="ECO:0007669"/>
    <property type="project" value="UniProtKB-SubCell"/>
</dbReference>
<feature type="site" description="Interaction with tRNA" evidence="9">
    <location>
        <position position="330"/>
    </location>
</feature>
<keyword evidence="2 9" id="KW-0808">Transferase</keyword>
<comment type="catalytic activity">
    <reaction evidence="8 9">
        <text>S-sulfanyl-L-cysteinyl-[protein] + uridine(34) in tRNA + AH2 + ATP = 2-thiouridine(34) in tRNA + L-cysteinyl-[protein] + A + AMP + diphosphate + H(+)</text>
        <dbReference type="Rhea" id="RHEA:47032"/>
        <dbReference type="Rhea" id="RHEA-COMP:10131"/>
        <dbReference type="Rhea" id="RHEA-COMP:11726"/>
        <dbReference type="Rhea" id="RHEA-COMP:11727"/>
        <dbReference type="Rhea" id="RHEA-COMP:11728"/>
        <dbReference type="ChEBI" id="CHEBI:13193"/>
        <dbReference type="ChEBI" id="CHEBI:15378"/>
        <dbReference type="ChEBI" id="CHEBI:17499"/>
        <dbReference type="ChEBI" id="CHEBI:29950"/>
        <dbReference type="ChEBI" id="CHEBI:30616"/>
        <dbReference type="ChEBI" id="CHEBI:33019"/>
        <dbReference type="ChEBI" id="CHEBI:61963"/>
        <dbReference type="ChEBI" id="CHEBI:65315"/>
        <dbReference type="ChEBI" id="CHEBI:87170"/>
        <dbReference type="ChEBI" id="CHEBI:456215"/>
        <dbReference type="EC" id="2.8.1.13"/>
    </reaction>
</comment>
<dbReference type="InterPro" id="IPR014729">
    <property type="entry name" value="Rossmann-like_a/b/a_fold"/>
</dbReference>
<evidence type="ECO:0000256" key="1">
    <source>
        <dbReference type="ARBA" id="ARBA00022555"/>
    </source>
</evidence>
<dbReference type="HAMAP" id="MF_00144">
    <property type="entry name" value="tRNA_thiouridyl_MnmA"/>
    <property type="match status" value="1"/>
</dbReference>
<keyword evidence="6 9" id="KW-0694">RNA-binding</keyword>
<dbReference type="Gene3D" id="2.30.30.280">
    <property type="entry name" value="Adenine nucleotide alpha hydrolases-like domains"/>
    <property type="match status" value="1"/>
</dbReference>
<feature type="domain" description="tRNA-specific 2-thiouridylase MnmA-like C-terminal" evidence="10">
    <location>
        <begin position="275"/>
        <end position="352"/>
    </location>
</feature>